<dbReference type="STRING" id="1094466.KQS_00205"/>
<reference evidence="2 3" key="1">
    <citation type="journal article" date="2012" name="J. Bacteriol.">
        <title>Complete Genome Sequence of Flavobacterium indicum GPSTA100-9T, Isolated from Warm Spring Water.</title>
        <authorList>
            <person name="Barbier P."/>
            <person name="Houel A."/>
            <person name="Loux V."/>
            <person name="Poulain J."/>
            <person name="Bernardet J.F."/>
            <person name="Touchon M."/>
            <person name="Duchaud E."/>
        </authorList>
    </citation>
    <scope>NUCLEOTIDE SEQUENCE [LARGE SCALE GENOMIC DNA]</scope>
    <source>
        <strain evidence="3">DSM 17447 / CIP 109464 / GPTSA100-9</strain>
    </source>
</reference>
<dbReference type="PATRIC" id="fig|1094466.5.peg.41"/>
<proteinExistence type="predicted"/>
<evidence type="ECO:0000313" key="3">
    <source>
        <dbReference type="Proteomes" id="UP000007599"/>
    </source>
</evidence>
<dbReference type="PROSITE" id="PS51257">
    <property type="entry name" value="PROKAR_LIPOPROTEIN"/>
    <property type="match status" value="1"/>
</dbReference>
<dbReference type="RefSeq" id="WP_014387198.1">
    <property type="nucleotide sequence ID" value="NC_017025.1"/>
</dbReference>
<organism evidence="2 3">
    <name type="scientific">Flavobacterium indicum (strain DSM 17447 / CIP 109464 / GPTSA100-9)</name>
    <dbReference type="NCBI Taxonomy" id="1094466"/>
    <lineage>
        <taxon>Bacteria</taxon>
        <taxon>Pseudomonadati</taxon>
        <taxon>Bacteroidota</taxon>
        <taxon>Flavobacteriia</taxon>
        <taxon>Flavobacteriales</taxon>
        <taxon>Flavobacteriaceae</taxon>
        <taxon>Flavobacterium</taxon>
    </lineage>
</organism>
<dbReference type="Proteomes" id="UP000007599">
    <property type="component" value="Chromosome I"/>
</dbReference>
<gene>
    <name evidence="2" type="ordered locus">KQS_00205</name>
</gene>
<feature type="chain" id="PRO_5003616939" evidence="1">
    <location>
        <begin position="22"/>
        <end position="165"/>
    </location>
</feature>
<evidence type="ECO:0000313" key="2">
    <source>
        <dbReference type="EMBL" id="CCG52054.1"/>
    </source>
</evidence>
<feature type="signal peptide" evidence="1">
    <location>
        <begin position="1"/>
        <end position="21"/>
    </location>
</feature>
<dbReference type="eggNOG" id="COG3187">
    <property type="taxonomic scope" value="Bacteria"/>
</dbReference>
<sequence length="165" mass="18742">MKTLTYLASLVFLFTSCNCQKATTNSETTKLVDNTQTISNLNQIQEEIPVVEYAASARNLFLSVKVENKMLYVSKQRDFKDYETKITLSEKDWNDIVVLTKKIDLTKVKDWKWPTEMRYYDGAPHANVTFFSKGVAYPAAGFDHGHPPAEGEALINKILSLVPKE</sequence>
<keyword evidence="2" id="KW-0449">Lipoprotein</keyword>
<dbReference type="EMBL" id="HE774682">
    <property type="protein sequence ID" value="CCG52054.1"/>
    <property type="molecule type" value="Genomic_DNA"/>
</dbReference>
<dbReference type="AlphaFoldDB" id="H8XND7"/>
<reference evidence="3" key="2">
    <citation type="submission" date="2012-03" db="EMBL/GenBank/DDBJ databases">
        <title>Complete genome sequence of Flavobacterium indicum GPTSA100-9T, isolated from warm spring water.</title>
        <authorList>
            <person name="Barbier P."/>
            <person name="Houel A."/>
            <person name="Loux V."/>
            <person name="Poulain J."/>
            <person name="Bernardet J.-F."/>
            <person name="Touchon M."/>
            <person name="Duchaud E."/>
        </authorList>
    </citation>
    <scope>NUCLEOTIDE SEQUENCE [LARGE SCALE GENOMIC DNA]</scope>
    <source>
        <strain evidence="3">DSM 17447 / CIP 109464 / GPTSA100-9</strain>
    </source>
</reference>
<dbReference type="HOGENOM" id="CLU_130882_0_0_10"/>
<keyword evidence="3" id="KW-1185">Reference proteome</keyword>
<name>H8XND7_FLAIG</name>
<accession>H8XND7</accession>
<dbReference type="OrthoDB" id="1446480at2"/>
<evidence type="ECO:0000256" key="1">
    <source>
        <dbReference type="SAM" id="SignalP"/>
    </source>
</evidence>
<dbReference type="KEGG" id="fin:KQS_00205"/>
<protein>
    <submittedName>
        <fullName evidence="2">Probable lipoprotein</fullName>
    </submittedName>
</protein>
<keyword evidence="1" id="KW-0732">Signal</keyword>